<dbReference type="InterPro" id="IPR051257">
    <property type="entry name" value="Diverse_CBS-Domain"/>
</dbReference>
<dbReference type="PROSITE" id="PS51371">
    <property type="entry name" value="CBS"/>
    <property type="match status" value="2"/>
</dbReference>
<dbReference type="AlphaFoldDB" id="A0A7T0C157"/>
<name>A0A7T0C157_9BACT</name>
<dbReference type="InterPro" id="IPR000644">
    <property type="entry name" value="CBS_dom"/>
</dbReference>
<sequence length="150" mass="16271">MLKAKDIMTTNVVSIRKDASIEDLSKLFLKHKVNGLPVMDEKGKLAGIVTEGDLIDQNKQIHIPTAIALFDAVIFLESQQKFEEELKRITGGRVEDIYTADAISVSPESSVQEVASLMADKDIHTIPVLDQGKLVGIIGKTDIISGLAGD</sequence>
<evidence type="ECO:0000313" key="4">
    <source>
        <dbReference type="EMBL" id="QPJ64631.1"/>
    </source>
</evidence>
<evidence type="ECO:0000256" key="2">
    <source>
        <dbReference type="PROSITE-ProRule" id="PRU00703"/>
    </source>
</evidence>
<feature type="domain" description="CBS" evidence="3">
    <location>
        <begin position="8"/>
        <end position="65"/>
    </location>
</feature>
<dbReference type="Proteomes" id="UP000594464">
    <property type="component" value="Chromosome"/>
</dbReference>
<dbReference type="Gene3D" id="3.10.580.10">
    <property type="entry name" value="CBS-domain"/>
    <property type="match status" value="1"/>
</dbReference>
<dbReference type="InterPro" id="IPR046342">
    <property type="entry name" value="CBS_dom_sf"/>
</dbReference>
<keyword evidence="1 2" id="KW-0129">CBS domain</keyword>
<protein>
    <submittedName>
        <fullName evidence="4">CBS domain-containing protein</fullName>
    </submittedName>
</protein>
<evidence type="ECO:0000313" key="5">
    <source>
        <dbReference type="Proteomes" id="UP000594464"/>
    </source>
</evidence>
<evidence type="ECO:0000256" key="1">
    <source>
        <dbReference type="ARBA" id="ARBA00023122"/>
    </source>
</evidence>
<dbReference type="Pfam" id="PF00571">
    <property type="entry name" value="CBS"/>
    <property type="match status" value="2"/>
</dbReference>
<dbReference type="EMBL" id="CP048620">
    <property type="protein sequence ID" value="QPJ64631.1"/>
    <property type="molecule type" value="Genomic_DNA"/>
</dbReference>
<dbReference type="PANTHER" id="PTHR43080:SF26">
    <property type="entry name" value="REGULATORY PROTEIN"/>
    <property type="match status" value="1"/>
</dbReference>
<dbReference type="CDD" id="cd04586">
    <property type="entry name" value="CBS_pair_BON_assoc"/>
    <property type="match status" value="1"/>
</dbReference>
<dbReference type="KEGG" id="nva:G3M78_04190"/>
<dbReference type="SMART" id="SM00116">
    <property type="entry name" value="CBS"/>
    <property type="match status" value="2"/>
</dbReference>
<organism evidence="4 5">
    <name type="scientific">Candidatus Nitrohelix vancouverensis</name>
    <dbReference type="NCBI Taxonomy" id="2705534"/>
    <lineage>
        <taxon>Bacteria</taxon>
        <taxon>Pseudomonadati</taxon>
        <taxon>Nitrospinota/Tectimicrobiota group</taxon>
        <taxon>Nitrospinota</taxon>
        <taxon>Nitrospinia</taxon>
        <taxon>Nitrospinales</taxon>
        <taxon>Nitrospinaceae</taxon>
        <taxon>Candidatus Nitrohelix</taxon>
    </lineage>
</organism>
<proteinExistence type="predicted"/>
<evidence type="ECO:0000259" key="3">
    <source>
        <dbReference type="PROSITE" id="PS51371"/>
    </source>
</evidence>
<feature type="domain" description="CBS" evidence="3">
    <location>
        <begin position="98"/>
        <end position="150"/>
    </location>
</feature>
<reference evidence="5" key="1">
    <citation type="submission" date="2020-02" db="EMBL/GenBank/DDBJ databases">
        <title>Genomic and physiological characterization of two novel Nitrospinaceae genera.</title>
        <authorList>
            <person name="Mueller A.J."/>
            <person name="Jung M.-Y."/>
            <person name="Strachan C.R."/>
            <person name="Herbold C.W."/>
            <person name="Kirkegaard R.H."/>
            <person name="Daims H."/>
        </authorList>
    </citation>
    <scope>NUCLEOTIDE SEQUENCE [LARGE SCALE GENOMIC DNA]</scope>
</reference>
<accession>A0A7T0C157</accession>
<gene>
    <name evidence="4" type="ORF">G3M78_04190</name>
</gene>
<dbReference type="PANTHER" id="PTHR43080">
    <property type="entry name" value="CBS DOMAIN-CONTAINING PROTEIN CBSX3, MITOCHONDRIAL"/>
    <property type="match status" value="1"/>
</dbReference>
<dbReference type="SUPFAM" id="SSF54631">
    <property type="entry name" value="CBS-domain pair"/>
    <property type="match status" value="1"/>
</dbReference>